<dbReference type="OrthoDB" id="7859753at2759"/>
<reference evidence="3 4" key="1">
    <citation type="submission" date="2025-04" db="UniProtKB">
        <authorList>
            <consortium name="RefSeq"/>
        </authorList>
    </citation>
    <scope>IDENTIFICATION</scope>
    <source>
        <strain evidence="2">14028-0561.14</strain>
    </source>
</reference>
<dbReference type="RefSeq" id="XP_017019739.1">
    <property type="nucleotide sequence ID" value="XM_017164250.1"/>
</dbReference>
<evidence type="ECO:0000313" key="4">
    <source>
        <dbReference type="RefSeq" id="XP_017019741.1"/>
    </source>
</evidence>
<dbReference type="AlphaFoldDB" id="A0A6P4IB13"/>
<organism evidence="2 4">
    <name type="scientific">Drosophila kikkawai</name>
    <name type="common">Fruit fly</name>
    <dbReference type="NCBI Taxonomy" id="30033"/>
    <lineage>
        <taxon>Eukaryota</taxon>
        <taxon>Metazoa</taxon>
        <taxon>Ecdysozoa</taxon>
        <taxon>Arthropoda</taxon>
        <taxon>Hexapoda</taxon>
        <taxon>Insecta</taxon>
        <taxon>Pterygota</taxon>
        <taxon>Neoptera</taxon>
        <taxon>Endopterygota</taxon>
        <taxon>Diptera</taxon>
        <taxon>Brachycera</taxon>
        <taxon>Muscomorpha</taxon>
        <taxon>Ephydroidea</taxon>
        <taxon>Drosophilidae</taxon>
        <taxon>Drosophila</taxon>
        <taxon>Sophophora</taxon>
    </lineage>
</organism>
<feature type="region of interest" description="Disordered" evidence="1">
    <location>
        <begin position="177"/>
        <end position="198"/>
    </location>
</feature>
<evidence type="ECO:0000313" key="5">
    <source>
        <dbReference type="RefSeq" id="XP_017019742.1"/>
    </source>
</evidence>
<dbReference type="RefSeq" id="XP_017019742.1">
    <property type="nucleotide sequence ID" value="XM_017164253.1"/>
</dbReference>
<evidence type="ECO:0000313" key="3">
    <source>
        <dbReference type="RefSeq" id="XP_017019739.1"/>
    </source>
</evidence>
<accession>A0A6P4IB13</accession>
<feature type="compositionally biased region" description="Acidic residues" evidence="1">
    <location>
        <begin position="177"/>
        <end position="186"/>
    </location>
</feature>
<gene>
    <name evidence="3 4 5" type="primary">LOC108072916</name>
</gene>
<keyword evidence="2" id="KW-1185">Reference proteome</keyword>
<proteinExistence type="predicted"/>
<dbReference type="Proteomes" id="UP001652661">
    <property type="component" value="Chromosome 2R"/>
</dbReference>
<dbReference type="RefSeq" id="XP_017019741.1">
    <property type="nucleotide sequence ID" value="XM_017164252.1"/>
</dbReference>
<evidence type="ECO:0000256" key="1">
    <source>
        <dbReference type="SAM" id="MobiDB-lite"/>
    </source>
</evidence>
<evidence type="ECO:0000313" key="2">
    <source>
        <dbReference type="Proteomes" id="UP001652661"/>
    </source>
</evidence>
<name>A0A6P4IB13_DROKI</name>
<sequence>MSGKIIFRNATQDLLMMEFMIANPDFTRGMENRVVTAEKWEELLKALNSAGPPVKTIQAWKKIRANRIVSIRSKLAKSPSGDNLCPLETKVASICGLLGPPQGVVRSTRIKKQPVHLVLNEPQVKKKTLVRQKLLKKKPIVKKQPDLLVLNEPLVKKKTLGKQKFLAKKPIVKNESLSDDEGEWEDVDTKPLHNQQPGPMPKILQTLQTMTSQQAEHFRYIEEIEIRKLKVTKAIMENIAKMVNK</sequence>
<reference evidence="2" key="2">
    <citation type="submission" date="2025-05" db="UniProtKB">
        <authorList>
            <consortium name="RefSeq"/>
        </authorList>
    </citation>
    <scope>NUCLEOTIDE SEQUENCE [LARGE SCALE GENOMIC DNA]</scope>
    <source>
        <strain evidence="2">14028-0561.14</strain>
    </source>
</reference>
<dbReference type="GeneID" id="108072916"/>
<protein>
    <submittedName>
        <fullName evidence="3 4">Uncharacterized protein LOC108072916</fullName>
    </submittedName>
</protein>